<dbReference type="GO" id="GO:0005886">
    <property type="term" value="C:plasma membrane"/>
    <property type="evidence" value="ECO:0007669"/>
    <property type="project" value="TreeGrafter"/>
</dbReference>
<proteinExistence type="inferred from homology"/>
<feature type="transmembrane region" description="Helical" evidence="7">
    <location>
        <begin position="237"/>
        <end position="263"/>
    </location>
</feature>
<dbReference type="PANTHER" id="PTHR19282">
    <property type="entry name" value="TETRASPANIN"/>
    <property type="match status" value="1"/>
</dbReference>
<accession>A0A6J2KSD0</accession>
<evidence type="ECO:0000256" key="7">
    <source>
        <dbReference type="RuleBase" id="RU361218"/>
    </source>
</evidence>
<dbReference type="PANTHER" id="PTHR19282:SF527">
    <property type="entry name" value="TETRASPANIN"/>
    <property type="match status" value="1"/>
</dbReference>
<evidence type="ECO:0000313" key="8">
    <source>
        <dbReference type="Proteomes" id="UP000504629"/>
    </source>
</evidence>
<evidence type="ECO:0000256" key="2">
    <source>
        <dbReference type="ARBA" id="ARBA00006840"/>
    </source>
</evidence>
<sequence length="266" mass="29535">MEEDNKTGHTSRNIKKGHEYKETKTAMFWRRAMGMGGAMDSCGRCMKFSLICINVITLIGGAIALAIGLWVWTSRSFSSTLMSNNMFIASVGVVVAMGVAIMILSLLGCCGAAKEVKCMLLTYYILVFIIFVVMLVGGILQFVFREKVLTTLDRELYASVPYYGVKHEYTKSWDDTQTYLQCCGVKSPNDWHGNLPESCCREAYPGKRIDCKSNQNPTTIYVDGCLDKVIEFLREDAVYVGTAAIIVAIIMLLALILSCGLFVKIE</sequence>
<dbReference type="InterPro" id="IPR018499">
    <property type="entry name" value="Tetraspanin/Peripherin"/>
</dbReference>
<comment type="similarity">
    <text evidence="2 7">Belongs to the tetraspanin (TM4SF) family.</text>
</comment>
<name>A0A6J2KSD0_BOMMA</name>
<dbReference type="OrthoDB" id="438211at2759"/>
<dbReference type="GeneID" id="114252690"/>
<keyword evidence="6" id="KW-1015">Disulfide bond</keyword>
<feature type="disulfide bond" evidence="6">
    <location>
        <begin position="182"/>
        <end position="211"/>
    </location>
</feature>
<dbReference type="InterPro" id="IPR000301">
    <property type="entry name" value="Tetraspanin_animals"/>
</dbReference>
<feature type="transmembrane region" description="Helical" evidence="7">
    <location>
        <begin position="87"/>
        <end position="109"/>
    </location>
</feature>
<evidence type="ECO:0000313" key="9">
    <source>
        <dbReference type="RefSeq" id="XP_028043074.1"/>
    </source>
</evidence>
<feature type="disulfide bond" evidence="6">
    <location>
        <begin position="183"/>
        <end position="199"/>
    </location>
</feature>
<evidence type="ECO:0000256" key="1">
    <source>
        <dbReference type="ARBA" id="ARBA00004141"/>
    </source>
</evidence>
<dbReference type="RefSeq" id="XP_028043074.1">
    <property type="nucleotide sequence ID" value="XM_028187273.1"/>
</dbReference>
<evidence type="ECO:0000256" key="3">
    <source>
        <dbReference type="ARBA" id="ARBA00022692"/>
    </source>
</evidence>
<dbReference type="InterPro" id="IPR008952">
    <property type="entry name" value="Tetraspanin_EC2_sf"/>
</dbReference>
<dbReference type="CDD" id="cd03127">
    <property type="entry name" value="tetraspanin_LEL"/>
    <property type="match status" value="1"/>
</dbReference>
<dbReference type="PRINTS" id="PR00259">
    <property type="entry name" value="TMFOUR"/>
</dbReference>
<keyword evidence="4 7" id="KW-1133">Transmembrane helix</keyword>
<dbReference type="SUPFAM" id="SSF48652">
    <property type="entry name" value="Tetraspanin"/>
    <property type="match status" value="1"/>
</dbReference>
<feature type="transmembrane region" description="Helical" evidence="7">
    <location>
        <begin position="48"/>
        <end position="72"/>
    </location>
</feature>
<dbReference type="PIRSF" id="PIRSF002419">
    <property type="entry name" value="Tetraspanin"/>
    <property type="match status" value="1"/>
</dbReference>
<dbReference type="Gene3D" id="1.10.1450.10">
    <property type="entry name" value="Tetraspanin"/>
    <property type="match status" value="1"/>
</dbReference>
<keyword evidence="5 7" id="KW-0472">Membrane</keyword>
<keyword evidence="3 7" id="KW-0812">Transmembrane</keyword>
<dbReference type="InterPro" id="IPR018503">
    <property type="entry name" value="Tetraspanin_CS"/>
</dbReference>
<dbReference type="Proteomes" id="UP000504629">
    <property type="component" value="Unplaced"/>
</dbReference>
<evidence type="ECO:0000256" key="5">
    <source>
        <dbReference type="ARBA" id="ARBA00023136"/>
    </source>
</evidence>
<reference evidence="9" key="1">
    <citation type="submission" date="2025-08" db="UniProtKB">
        <authorList>
            <consortium name="RefSeq"/>
        </authorList>
    </citation>
    <scope>IDENTIFICATION</scope>
    <source>
        <tissue evidence="9">Silk gland</tissue>
    </source>
</reference>
<protein>
    <recommendedName>
        <fullName evidence="7">Tetraspanin</fullName>
    </recommendedName>
</protein>
<comment type="subcellular location">
    <subcellularLocation>
        <location evidence="1 7">Membrane</location>
        <topology evidence="1 7">Multi-pass membrane protein</topology>
    </subcellularLocation>
</comment>
<keyword evidence="8" id="KW-1185">Reference proteome</keyword>
<dbReference type="PROSITE" id="PS00421">
    <property type="entry name" value="TM4_1"/>
    <property type="match status" value="1"/>
</dbReference>
<dbReference type="Pfam" id="PF00335">
    <property type="entry name" value="Tetraspanin"/>
    <property type="match status" value="1"/>
</dbReference>
<dbReference type="AlphaFoldDB" id="A0A6J2KSD0"/>
<feature type="transmembrane region" description="Helical" evidence="7">
    <location>
        <begin position="121"/>
        <end position="144"/>
    </location>
</feature>
<dbReference type="KEGG" id="bman:114252690"/>
<evidence type="ECO:0000256" key="4">
    <source>
        <dbReference type="ARBA" id="ARBA00022989"/>
    </source>
</evidence>
<organism evidence="8 9">
    <name type="scientific">Bombyx mandarina</name>
    <name type="common">Wild silk moth</name>
    <name type="synonym">Wild silkworm</name>
    <dbReference type="NCBI Taxonomy" id="7092"/>
    <lineage>
        <taxon>Eukaryota</taxon>
        <taxon>Metazoa</taxon>
        <taxon>Ecdysozoa</taxon>
        <taxon>Arthropoda</taxon>
        <taxon>Hexapoda</taxon>
        <taxon>Insecta</taxon>
        <taxon>Pterygota</taxon>
        <taxon>Neoptera</taxon>
        <taxon>Endopterygota</taxon>
        <taxon>Lepidoptera</taxon>
        <taxon>Glossata</taxon>
        <taxon>Ditrysia</taxon>
        <taxon>Bombycoidea</taxon>
        <taxon>Bombycidae</taxon>
        <taxon>Bombycinae</taxon>
        <taxon>Bombyx</taxon>
    </lineage>
</organism>
<gene>
    <name evidence="9" type="primary">LOC114252690</name>
</gene>
<evidence type="ECO:0000256" key="6">
    <source>
        <dbReference type="PIRSR" id="PIRSR002419-1"/>
    </source>
</evidence>